<evidence type="ECO:0000313" key="1">
    <source>
        <dbReference type="EMBL" id="CAG8569848.1"/>
    </source>
</evidence>
<gene>
    <name evidence="1" type="ORF">SPELUC_LOCUS5948</name>
</gene>
<evidence type="ECO:0000313" key="2">
    <source>
        <dbReference type="Proteomes" id="UP000789366"/>
    </source>
</evidence>
<dbReference type="Proteomes" id="UP000789366">
    <property type="component" value="Unassembled WGS sequence"/>
</dbReference>
<name>A0ACA9M4N8_9GLOM</name>
<protein>
    <submittedName>
        <fullName evidence="1">8111_t:CDS:1</fullName>
    </submittedName>
</protein>
<dbReference type="EMBL" id="CAJVPW010006505">
    <property type="protein sequence ID" value="CAG8569848.1"/>
    <property type="molecule type" value="Genomic_DNA"/>
</dbReference>
<proteinExistence type="predicted"/>
<feature type="non-terminal residue" evidence="1">
    <location>
        <position position="44"/>
    </location>
</feature>
<reference evidence="1" key="1">
    <citation type="submission" date="2021-06" db="EMBL/GenBank/DDBJ databases">
        <authorList>
            <person name="Kallberg Y."/>
            <person name="Tangrot J."/>
            <person name="Rosling A."/>
        </authorList>
    </citation>
    <scope>NUCLEOTIDE SEQUENCE</scope>
    <source>
        <strain evidence="1">28 12/20/2015</strain>
    </source>
</reference>
<sequence>MSSSPSLSYDETLELMNISYFDEDSELLSSAEATTSSESSTCTT</sequence>
<keyword evidence="2" id="KW-1185">Reference proteome</keyword>
<comment type="caution">
    <text evidence="1">The sequence shown here is derived from an EMBL/GenBank/DDBJ whole genome shotgun (WGS) entry which is preliminary data.</text>
</comment>
<organism evidence="1 2">
    <name type="scientific">Cetraspora pellucida</name>
    <dbReference type="NCBI Taxonomy" id="1433469"/>
    <lineage>
        <taxon>Eukaryota</taxon>
        <taxon>Fungi</taxon>
        <taxon>Fungi incertae sedis</taxon>
        <taxon>Mucoromycota</taxon>
        <taxon>Glomeromycotina</taxon>
        <taxon>Glomeromycetes</taxon>
        <taxon>Diversisporales</taxon>
        <taxon>Gigasporaceae</taxon>
        <taxon>Cetraspora</taxon>
    </lineage>
</organism>
<accession>A0ACA9M4N8</accession>